<dbReference type="EMBL" id="AZBU02000011">
    <property type="protein sequence ID" value="TKR60833.1"/>
    <property type="molecule type" value="Genomic_DNA"/>
</dbReference>
<proteinExistence type="predicted"/>
<organism evidence="1 2">
    <name type="scientific">Steinernema carpocapsae</name>
    <name type="common">Entomopathogenic nematode</name>
    <dbReference type="NCBI Taxonomy" id="34508"/>
    <lineage>
        <taxon>Eukaryota</taxon>
        <taxon>Metazoa</taxon>
        <taxon>Ecdysozoa</taxon>
        <taxon>Nematoda</taxon>
        <taxon>Chromadorea</taxon>
        <taxon>Rhabditida</taxon>
        <taxon>Tylenchina</taxon>
        <taxon>Panagrolaimomorpha</taxon>
        <taxon>Strongyloidoidea</taxon>
        <taxon>Steinernematidae</taxon>
        <taxon>Steinernema</taxon>
    </lineage>
</organism>
<gene>
    <name evidence="1" type="ORF">L596_028020</name>
</gene>
<name>A0A4U5LXC1_STECR</name>
<dbReference type="Proteomes" id="UP000298663">
    <property type="component" value="Unassembled WGS sequence"/>
</dbReference>
<evidence type="ECO:0000313" key="2">
    <source>
        <dbReference type="Proteomes" id="UP000298663"/>
    </source>
</evidence>
<comment type="caution">
    <text evidence="1">The sequence shown here is derived from an EMBL/GenBank/DDBJ whole genome shotgun (WGS) entry which is preliminary data.</text>
</comment>
<keyword evidence="2" id="KW-1185">Reference proteome</keyword>
<accession>A0A4U5LXC1</accession>
<reference evidence="1 2" key="1">
    <citation type="journal article" date="2015" name="Genome Biol.">
        <title>Comparative genomics of Steinernema reveals deeply conserved gene regulatory networks.</title>
        <authorList>
            <person name="Dillman A.R."/>
            <person name="Macchietto M."/>
            <person name="Porter C.F."/>
            <person name="Rogers A."/>
            <person name="Williams B."/>
            <person name="Antoshechkin I."/>
            <person name="Lee M.M."/>
            <person name="Goodwin Z."/>
            <person name="Lu X."/>
            <person name="Lewis E.E."/>
            <person name="Goodrich-Blair H."/>
            <person name="Stock S.P."/>
            <person name="Adams B.J."/>
            <person name="Sternberg P.W."/>
            <person name="Mortazavi A."/>
        </authorList>
    </citation>
    <scope>NUCLEOTIDE SEQUENCE [LARGE SCALE GENOMIC DNA]</scope>
    <source>
        <strain evidence="1 2">ALL</strain>
    </source>
</reference>
<dbReference type="AlphaFoldDB" id="A0A4U5LXC1"/>
<protein>
    <submittedName>
        <fullName evidence="1">Uncharacterized protein</fullName>
    </submittedName>
</protein>
<reference evidence="1 2" key="2">
    <citation type="journal article" date="2019" name="G3 (Bethesda)">
        <title>Hybrid Assembly of the Genome of the Entomopathogenic Nematode Steinernema carpocapsae Identifies the X-Chromosome.</title>
        <authorList>
            <person name="Serra L."/>
            <person name="Macchietto M."/>
            <person name="Macias-Munoz A."/>
            <person name="McGill C.J."/>
            <person name="Rodriguez I.M."/>
            <person name="Rodriguez B."/>
            <person name="Murad R."/>
            <person name="Mortazavi A."/>
        </authorList>
    </citation>
    <scope>NUCLEOTIDE SEQUENCE [LARGE SCALE GENOMIC DNA]</scope>
    <source>
        <strain evidence="1 2">ALL</strain>
    </source>
</reference>
<sequence length="101" mass="11454">MSASRSFWDQCCWKICAGQLVHGLEQTENRWSAADSAFSEERMKNSTRPDDNSALCIIWHTNINTACISRSAKNAAKEWTGANADHEDFSGFYNSRARRSF</sequence>
<evidence type="ECO:0000313" key="1">
    <source>
        <dbReference type="EMBL" id="TKR60833.1"/>
    </source>
</evidence>